<feature type="compositionally biased region" description="Polar residues" evidence="4">
    <location>
        <begin position="1318"/>
        <end position="1332"/>
    </location>
</feature>
<dbReference type="Pfam" id="PF11502">
    <property type="entry name" value="BCL9"/>
    <property type="match status" value="1"/>
</dbReference>
<comment type="similarity">
    <text evidence="2">Belongs to the BCL9 family.</text>
</comment>
<dbReference type="GeneID" id="103517351"/>
<feature type="compositionally biased region" description="Gly residues" evidence="4">
    <location>
        <begin position="294"/>
        <end position="321"/>
    </location>
</feature>
<feature type="compositionally biased region" description="Pro residues" evidence="4">
    <location>
        <begin position="354"/>
        <end position="368"/>
    </location>
</feature>
<dbReference type="Proteomes" id="UP000079169">
    <property type="component" value="Unplaced"/>
</dbReference>
<feature type="compositionally biased region" description="Basic and acidic residues" evidence="4">
    <location>
        <begin position="50"/>
        <end position="85"/>
    </location>
</feature>
<evidence type="ECO:0000313" key="6">
    <source>
        <dbReference type="Proteomes" id="UP000079169"/>
    </source>
</evidence>
<feature type="region of interest" description="Disordered" evidence="4">
    <location>
        <begin position="1"/>
        <end position="94"/>
    </location>
</feature>
<dbReference type="InterPro" id="IPR024670">
    <property type="entry name" value="BCL9_beta-catenin-bd_dom"/>
</dbReference>
<feature type="compositionally biased region" description="Gly residues" evidence="4">
    <location>
        <begin position="369"/>
        <end position="454"/>
    </location>
</feature>
<dbReference type="GO" id="GO:0005634">
    <property type="term" value="C:nucleus"/>
    <property type="evidence" value="ECO:0007669"/>
    <property type="project" value="UniProtKB-SubCell"/>
</dbReference>
<evidence type="ECO:0000256" key="4">
    <source>
        <dbReference type="SAM" id="MobiDB-lite"/>
    </source>
</evidence>
<name>A0A1S3DGM4_DIACI</name>
<evidence type="ECO:0000256" key="2">
    <source>
        <dbReference type="ARBA" id="ARBA00009200"/>
    </source>
</evidence>
<feature type="compositionally biased region" description="Low complexity" evidence="4">
    <location>
        <begin position="905"/>
        <end position="921"/>
    </location>
</feature>
<gene>
    <name evidence="7" type="primary">LOC103517351</name>
</gene>
<feature type="region of interest" description="Disordered" evidence="4">
    <location>
        <begin position="1241"/>
        <end position="1260"/>
    </location>
</feature>
<comment type="subcellular location">
    <subcellularLocation>
        <location evidence="1">Nucleus</location>
    </subcellularLocation>
</comment>
<keyword evidence="7" id="KW-0176">Collagen</keyword>
<feature type="compositionally biased region" description="Polar residues" evidence="4">
    <location>
        <begin position="760"/>
        <end position="814"/>
    </location>
</feature>
<feature type="compositionally biased region" description="Polar residues" evidence="4">
    <location>
        <begin position="850"/>
        <end position="903"/>
    </location>
</feature>
<sequence>MIKEKREKKKANNNLTNNSVATSSSNNTNDNMTPSTDDEQVPIKTEQDDDTKKIKEEPGEDHIGDKCHSPLDEKPSDLPDIKTEDLLNNPNNAADGLTGGSELLDSKNDLLLPDGSMCGKGINSESVQPLPSNVINKQPGTMEAQYMQQQSQIFVFSTQLANKAADCVLGGQYPSIISYHCAQPKTKKYLEKHPLKINQFNRQNSNQWLNSLVHMKKGPMKGPLGPRDSFKSNMMGMGGPGHMGMGGPNNNMGMGGMCGPGGMMQGMGPGNMMGPGPRGMGPGGPMHGGSMHSGPGGPMHSGPGGPMHSGPGGPMHSGPGGPIHPGPGGPMHSGPGGPMHSGPGGPMHSGPGGPMHPGPGGPMHPGPGGPMHSGPGGPMHSGPGGPMHSGPGGPMHSGLGGQMHSGPGGNMHSGPGGPMHSGPGGPMHSGPGGNMHSGPGGPMHGGPGGMGGHGNMNSGPGCMPPGMNSGPGPENMNTGSGPANMNPCMGNPRMPWNQGNMSMDNFMMDSCQNNMGPGGPMKPGGPQGHMIGGPSQFMMNRPPNPNNVPPMNNSNSNNSSMIPSLDDFNDDSLELNQHASISRVKVPDEDLTPQQRQHREEQLATLRKMHELLFSSRENQGNMAQNPNGGNGSGPNQNLGDPSTMSSGPPTSTSASGGAQRMDDMLNSMGDSDWQKMQIPFFDERNKKENPAPENSSTSKGRGTTKNQKSQGPPPSYHQATRSASVPVAIPSPGPGSPNNPTSNLSLPSPRTCSALGLNSPDSRQSPSASHSNLDSPLPSSRSHNPSNHGSPVSNKTHPSPSTKKDLSTLSNEFSPAGHSDPEDSMFSRSLQVLAQDQKNSKEPDLMSVPSPQHIQNFNTFEGQELTIQKQPNTSLNKESSSTTSPSQQCGPGPNLDSNNPPEMSNKTSPSNPLTPTSSANEFPPISSADTKMPPQSRFNCPSPQQQMSDSRFPSQNNFHPGSIKTGPGGSAMGSPFMNISPPPSSKPCAMICDPKDSNFFRVGPDHIPLNPDVNMERKPVHFDPISSLAQMSQQLTSTVSGSPMGPGGPGGNMMGPGGAHGRMGFNGPGGPGPMHMMQMNDLGMCGPNMMMPGDSIRMFGPDMGPGRSMSPKMGSYCGPGGPGGMRPGVPVSGAPGNMYSGANVQVKANAPNTISYLPTRPQGPDPGPRGQPNLDFLQRFPNPLSNLDSKVPTHKFQYFPNSFPPQNNMGGGGGMCDMMNCNTPPGMMGPRGPNMRPMYPGPGPNMGPKGPSGLAPDASQPLPPSMGQTNLKNSNYIGPTTSDPNYAQQFHNFQQQLYATSSRNQMPGPGGPGLPPQQTMPAQHQQFFMPK</sequence>
<accession>A0A1S3DGM4</accession>
<dbReference type="CTD" id="43791"/>
<feature type="region of interest" description="Disordered" evidence="4">
    <location>
        <begin position="274"/>
        <end position="492"/>
    </location>
</feature>
<feature type="compositionally biased region" description="Polar residues" evidence="4">
    <location>
        <begin position="693"/>
        <end position="711"/>
    </location>
</feature>
<evidence type="ECO:0000256" key="1">
    <source>
        <dbReference type="ARBA" id="ARBA00004123"/>
    </source>
</evidence>
<dbReference type="GO" id="GO:0005581">
    <property type="term" value="C:collagen trimer"/>
    <property type="evidence" value="ECO:0007669"/>
    <property type="project" value="UniProtKB-KW"/>
</dbReference>
<dbReference type="PaxDb" id="121845-A0A1S3DGM4"/>
<feature type="compositionally biased region" description="Low complexity" evidence="4">
    <location>
        <begin position="549"/>
        <end position="564"/>
    </location>
</feature>
<evidence type="ECO:0000256" key="3">
    <source>
        <dbReference type="ARBA" id="ARBA00023242"/>
    </source>
</evidence>
<keyword evidence="3" id="KW-0539">Nucleus</keyword>
<evidence type="ECO:0000313" key="7">
    <source>
        <dbReference type="RefSeq" id="XP_008480598.2"/>
    </source>
</evidence>
<feature type="compositionally biased region" description="Basic and acidic residues" evidence="4">
    <location>
        <begin position="682"/>
        <end position="691"/>
    </location>
</feature>
<feature type="compositionally biased region" description="Gly residues" evidence="4">
    <location>
        <begin position="274"/>
        <end position="287"/>
    </location>
</feature>
<organism evidence="6 7">
    <name type="scientific">Diaphorina citri</name>
    <name type="common">Asian citrus psyllid</name>
    <dbReference type="NCBI Taxonomy" id="121845"/>
    <lineage>
        <taxon>Eukaryota</taxon>
        <taxon>Metazoa</taxon>
        <taxon>Ecdysozoa</taxon>
        <taxon>Arthropoda</taxon>
        <taxon>Hexapoda</taxon>
        <taxon>Insecta</taxon>
        <taxon>Pterygota</taxon>
        <taxon>Neoptera</taxon>
        <taxon>Paraneoptera</taxon>
        <taxon>Hemiptera</taxon>
        <taxon>Sternorrhyncha</taxon>
        <taxon>Psylloidea</taxon>
        <taxon>Psyllidae</taxon>
        <taxon>Diaphorininae</taxon>
        <taxon>Diaphorina</taxon>
    </lineage>
</organism>
<proteinExistence type="inferred from homology"/>
<evidence type="ECO:0000259" key="5">
    <source>
        <dbReference type="Pfam" id="PF11502"/>
    </source>
</evidence>
<dbReference type="KEGG" id="dci:103517351"/>
<feature type="domain" description="B-cell lymphoma 9 beta-catenin binding" evidence="5">
    <location>
        <begin position="591"/>
        <end position="625"/>
    </location>
</feature>
<feature type="compositionally biased region" description="Low complexity" evidence="4">
    <location>
        <begin position="12"/>
        <end position="35"/>
    </location>
</feature>
<feature type="region of interest" description="Disordered" evidence="4">
    <location>
        <begin position="1295"/>
        <end position="1332"/>
    </location>
</feature>
<feature type="compositionally biased region" description="Polar residues" evidence="4">
    <location>
        <begin position="1295"/>
        <end position="1306"/>
    </location>
</feature>
<dbReference type="RefSeq" id="XP_008480598.2">
    <property type="nucleotide sequence ID" value="XM_008482376.3"/>
</dbReference>
<feature type="region of interest" description="Disordered" evidence="4">
    <location>
        <begin position="543"/>
        <end position="983"/>
    </location>
</feature>
<reference evidence="7" key="1">
    <citation type="submission" date="2025-08" db="UniProtKB">
        <authorList>
            <consortium name="RefSeq"/>
        </authorList>
    </citation>
    <scope>IDENTIFICATION</scope>
</reference>
<protein>
    <submittedName>
        <fullName evidence="7">Collagen alpha-1(III) chain</fullName>
    </submittedName>
</protein>
<feature type="compositionally biased region" description="Polar residues" evidence="4">
    <location>
        <begin position="827"/>
        <end position="838"/>
    </location>
</feature>
<keyword evidence="6" id="KW-1185">Reference proteome</keyword>
<feature type="compositionally biased region" description="Basic residues" evidence="4">
    <location>
        <begin position="1"/>
        <end position="11"/>
    </location>
</feature>
<feature type="compositionally biased region" description="Low complexity" evidence="4">
    <location>
        <begin position="739"/>
        <end position="750"/>
    </location>
</feature>
<feature type="compositionally biased region" description="Gly residues" evidence="4">
    <location>
        <begin position="329"/>
        <end position="353"/>
    </location>
</feature>
<feature type="compositionally biased region" description="Polar residues" evidence="4">
    <location>
        <begin position="937"/>
        <end position="960"/>
    </location>
</feature>
<feature type="compositionally biased region" description="Low complexity" evidence="4">
    <location>
        <begin position="634"/>
        <end position="659"/>
    </location>
</feature>
<dbReference type="STRING" id="121845.A0A1S3DGM4"/>